<dbReference type="STRING" id="1448321.A0A317WA97"/>
<evidence type="ECO:0000256" key="1">
    <source>
        <dbReference type="SAM" id="MobiDB-lite"/>
    </source>
</evidence>
<evidence type="ECO:0000259" key="3">
    <source>
        <dbReference type="Pfam" id="PF23189"/>
    </source>
</evidence>
<dbReference type="Proteomes" id="UP000247233">
    <property type="component" value="Unassembled WGS sequence"/>
</dbReference>
<gene>
    <name evidence="4" type="ORF">BO70DRAFT_406139</name>
</gene>
<comment type="caution">
    <text evidence="4">The sequence shown here is derived from an EMBL/GenBank/DDBJ whole genome shotgun (WGS) entry which is preliminary data.</text>
</comment>
<sequence length="458" mass="49284">MTPATQPTILLLGTCDTKWDELLYTYTQLTSGPNPIHTLLMDVGRIPHPSPLITIKHPHFKPDSSSKPSREDSNEKEHETPKEEGEDEDDDKGEDYTHLPRKTYIDTITHTSHATVSSLYQNGQIHGMLSIGGSCGTAIATALMRSALPVGFPKLMVSTMASGDVQPYVEETDITMMYSVVDVAGMNSILGRILRNAAAAVGGMGGTYYRDTRGRCVDGEDGAKAEGEEGKKLLRIGISMFGVTTPCVTAIRSLLTARYPTCELYVFHATGSGGKAMERLITETQLDAILDITTSEIADELVGGVLSAGPQRLSAAASRGIPQVVSLGACDMVNYGTPETVPSRFREAGREIYEHNPTVTIVRTDREESCKVGRFIAEKLGGARRPDRVKVLVPGGGVSLLDVPGQQFWDPEADEGLFGALEEGLKGSGVEVVRHPRDVNHPEFAQAAVDLLAGVLGY</sequence>
<feature type="domain" description="UPF0261" evidence="3">
    <location>
        <begin position="235"/>
        <end position="453"/>
    </location>
</feature>
<dbReference type="Gene3D" id="3.40.50.12020">
    <property type="entry name" value="Uncharacterised protein family UPF0261, NN domain"/>
    <property type="match status" value="1"/>
</dbReference>
<keyword evidence="5" id="KW-1185">Reference proteome</keyword>
<evidence type="ECO:0000313" key="5">
    <source>
        <dbReference type="Proteomes" id="UP000247233"/>
    </source>
</evidence>
<feature type="compositionally biased region" description="Basic and acidic residues" evidence="1">
    <location>
        <begin position="60"/>
        <end position="83"/>
    </location>
</feature>
<accession>A0A317WA97</accession>
<dbReference type="NCBIfam" id="NF002674">
    <property type="entry name" value="PRK02399.1-2"/>
    <property type="match status" value="1"/>
</dbReference>
<feature type="domain" description="UPF0261" evidence="2">
    <location>
        <begin position="7"/>
        <end position="206"/>
    </location>
</feature>
<protein>
    <submittedName>
        <fullName evidence="4">UPF0261-domain-containing protein</fullName>
    </submittedName>
</protein>
<dbReference type="InterPro" id="IPR044122">
    <property type="entry name" value="UPF0261_N"/>
</dbReference>
<dbReference type="Pfam" id="PF23189">
    <property type="entry name" value="UPF0261_C"/>
    <property type="match status" value="1"/>
</dbReference>
<dbReference type="VEuPathDB" id="FungiDB:BO70DRAFT_406139"/>
<dbReference type="AlphaFoldDB" id="A0A317WA97"/>
<dbReference type="OrthoDB" id="10264588at2759"/>
<feature type="compositionally biased region" description="Acidic residues" evidence="1">
    <location>
        <begin position="84"/>
        <end position="93"/>
    </location>
</feature>
<dbReference type="GeneID" id="37069378"/>
<dbReference type="Gene3D" id="3.40.50.12030">
    <property type="entry name" value="Uncharacterised protein family UPF0261, NC domain"/>
    <property type="match status" value="1"/>
</dbReference>
<evidence type="ECO:0000313" key="4">
    <source>
        <dbReference type="EMBL" id="PWY81918.1"/>
    </source>
</evidence>
<name>A0A317WA97_9EURO</name>
<dbReference type="InterPro" id="IPR051353">
    <property type="entry name" value="Tobamovirus_resist_UPF0261"/>
</dbReference>
<dbReference type="PANTHER" id="PTHR31862">
    <property type="entry name" value="UPF0261 DOMAIN PROTEIN (AFU_ORTHOLOGUE AFUA_1G10120)"/>
    <property type="match status" value="1"/>
</dbReference>
<dbReference type="CDD" id="cd15488">
    <property type="entry name" value="Tm-1-like"/>
    <property type="match status" value="1"/>
</dbReference>
<feature type="region of interest" description="Disordered" evidence="1">
    <location>
        <begin position="51"/>
        <end position="97"/>
    </location>
</feature>
<dbReference type="InterPro" id="IPR008322">
    <property type="entry name" value="UPF0261"/>
</dbReference>
<organism evidence="4 5">
    <name type="scientific">Aspergillus heteromorphus CBS 117.55</name>
    <dbReference type="NCBI Taxonomy" id="1448321"/>
    <lineage>
        <taxon>Eukaryota</taxon>
        <taxon>Fungi</taxon>
        <taxon>Dikarya</taxon>
        <taxon>Ascomycota</taxon>
        <taxon>Pezizomycotina</taxon>
        <taxon>Eurotiomycetes</taxon>
        <taxon>Eurotiomycetidae</taxon>
        <taxon>Eurotiales</taxon>
        <taxon>Aspergillaceae</taxon>
        <taxon>Aspergillus</taxon>
        <taxon>Aspergillus subgen. Circumdati</taxon>
    </lineage>
</organism>
<reference evidence="4 5" key="1">
    <citation type="submission" date="2016-12" db="EMBL/GenBank/DDBJ databases">
        <title>The genomes of Aspergillus section Nigri reveals drivers in fungal speciation.</title>
        <authorList>
            <consortium name="DOE Joint Genome Institute"/>
            <person name="Vesth T.C."/>
            <person name="Nybo J."/>
            <person name="Theobald S."/>
            <person name="Brandl J."/>
            <person name="Frisvad J.C."/>
            <person name="Nielsen K.F."/>
            <person name="Lyhne E.K."/>
            <person name="Kogle M.E."/>
            <person name="Kuo A."/>
            <person name="Riley R."/>
            <person name="Clum A."/>
            <person name="Nolan M."/>
            <person name="Lipzen A."/>
            <person name="Salamov A."/>
            <person name="Henrissat B."/>
            <person name="Wiebenga A."/>
            <person name="De Vries R.P."/>
            <person name="Grigoriev I.V."/>
            <person name="Mortensen U.H."/>
            <person name="Andersen M.R."/>
            <person name="Baker S.E."/>
        </authorList>
    </citation>
    <scope>NUCLEOTIDE SEQUENCE [LARGE SCALE GENOMIC DNA]</scope>
    <source>
        <strain evidence="4 5">CBS 117.55</strain>
    </source>
</reference>
<dbReference type="EMBL" id="MSFL01000013">
    <property type="protein sequence ID" value="PWY81918.1"/>
    <property type="molecule type" value="Genomic_DNA"/>
</dbReference>
<evidence type="ECO:0000259" key="2">
    <source>
        <dbReference type="Pfam" id="PF06792"/>
    </source>
</evidence>
<dbReference type="Pfam" id="PF06792">
    <property type="entry name" value="UPF0261"/>
    <property type="match status" value="1"/>
</dbReference>
<dbReference type="PANTHER" id="PTHR31862:SF1">
    <property type="entry name" value="UPF0261 DOMAIN PROTEIN (AFU_ORTHOLOGUE AFUA_1G10120)"/>
    <property type="match status" value="1"/>
</dbReference>
<proteinExistence type="predicted"/>
<dbReference type="InterPro" id="IPR056778">
    <property type="entry name" value="UPF0261_C"/>
</dbReference>
<dbReference type="RefSeq" id="XP_025399183.1">
    <property type="nucleotide sequence ID" value="XM_025547141.1"/>
</dbReference>
<dbReference type="PIRSF" id="PIRSF033271">
    <property type="entry name" value="UCP033271"/>
    <property type="match status" value="1"/>
</dbReference>